<organism evidence="11 12">
    <name type="scientific">Sulfolobus acidocaldarius</name>
    <dbReference type="NCBI Taxonomy" id="2285"/>
    <lineage>
        <taxon>Archaea</taxon>
        <taxon>Thermoproteota</taxon>
        <taxon>Thermoprotei</taxon>
        <taxon>Sulfolobales</taxon>
        <taxon>Sulfolobaceae</taxon>
        <taxon>Sulfolobus</taxon>
    </lineage>
</organism>
<comment type="similarity">
    <text evidence="1">Belongs to the DNA polymerase type-B family.</text>
</comment>
<dbReference type="Pfam" id="PF03104">
    <property type="entry name" value="DNA_pol_B_exo1"/>
    <property type="match status" value="1"/>
</dbReference>
<dbReference type="SUPFAM" id="SSF56672">
    <property type="entry name" value="DNA/RNA polymerases"/>
    <property type="match status" value="1"/>
</dbReference>
<feature type="domain" description="DNA-directed DNA polymerase family B exonuclease" evidence="9">
    <location>
        <begin position="116"/>
        <end position="297"/>
    </location>
</feature>
<dbReference type="OrthoDB" id="323192at2157"/>
<evidence type="ECO:0000259" key="9">
    <source>
        <dbReference type="Pfam" id="PF03104"/>
    </source>
</evidence>
<dbReference type="CDD" id="cd05781">
    <property type="entry name" value="DNA_polB_B3_exo"/>
    <property type="match status" value="1"/>
</dbReference>
<dbReference type="SMART" id="SM00486">
    <property type="entry name" value="POLBc"/>
    <property type="match status" value="1"/>
</dbReference>
<dbReference type="Pfam" id="PF00136">
    <property type="entry name" value="DNA_pol_B"/>
    <property type="match status" value="1"/>
</dbReference>
<evidence type="ECO:0000313" key="11">
    <source>
        <dbReference type="EMBL" id="ALU32254.1"/>
    </source>
</evidence>
<dbReference type="SUPFAM" id="SSF53098">
    <property type="entry name" value="Ribonuclease H-like"/>
    <property type="match status" value="1"/>
</dbReference>
<protein>
    <recommendedName>
        <fullName evidence="2">DNA-directed DNA polymerase</fullName>
        <ecNumber evidence="2">2.7.7.7</ecNumber>
    </recommendedName>
</protein>
<reference evidence="12 13" key="1">
    <citation type="submission" date="2015-12" db="EMBL/GenBank/DDBJ databases">
        <title>A stable core within a dynamic pangenome in Sulfolobus acidocaldarius.</title>
        <authorList>
            <person name="Anderson R."/>
            <person name="Kouris A."/>
            <person name="Seward C."/>
            <person name="Campbell K."/>
            <person name="Whitaker R."/>
        </authorList>
    </citation>
    <scope>NUCLEOTIDE SEQUENCE [LARGE SCALE GENOMIC DNA]</scope>
    <source>
        <strain evidence="10 13">GG12-C01-09</strain>
        <strain evidence="11 12">NG05B_CO5_07</strain>
    </source>
</reference>
<evidence type="ECO:0000256" key="2">
    <source>
        <dbReference type="ARBA" id="ARBA00012417"/>
    </source>
</evidence>
<dbReference type="InterPro" id="IPR023211">
    <property type="entry name" value="DNA_pol_palm_dom_sf"/>
</dbReference>
<dbReference type="InterPro" id="IPR012337">
    <property type="entry name" value="RNaseH-like_sf"/>
</dbReference>
<dbReference type="Gene3D" id="3.30.342.10">
    <property type="entry name" value="DNA Polymerase, chain B, domain 1"/>
    <property type="match status" value="1"/>
</dbReference>
<evidence type="ECO:0000256" key="7">
    <source>
        <dbReference type="ARBA" id="ARBA00049244"/>
    </source>
</evidence>
<dbReference type="Gene3D" id="1.10.287.690">
    <property type="entry name" value="Helix hairpin bin"/>
    <property type="match status" value="1"/>
</dbReference>
<dbReference type="CDD" id="cd05536">
    <property type="entry name" value="POLBc_B3"/>
    <property type="match status" value="1"/>
</dbReference>
<dbReference type="EMBL" id="CP013695">
    <property type="protein sequence ID" value="ALU32254.1"/>
    <property type="molecule type" value="Genomic_DNA"/>
</dbReference>
<keyword evidence="6" id="KW-0238">DNA-binding</keyword>
<dbReference type="GeneID" id="14550604"/>
<evidence type="ECO:0000256" key="1">
    <source>
        <dbReference type="ARBA" id="ARBA00005755"/>
    </source>
</evidence>
<dbReference type="STRING" id="1435377.SUSAZ_00350"/>
<evidence type="ECO:0000313" key="10">
    <source>
        <dbReference type="EMBL" id="ALU29524.1"/>
    </source>
</evidence>
<dbReference type="InterPro" id="IPR036397">
    <property type="entry name" value="RNaseH_sf"/>
</dbReference>
<evidence type="ECO:0000313" key="12">
    <source>
        <dbReference type="Proteomes" id="UP000060043"/>
    </source>
</evidence>
<dbReference type="Gene3D" id="1.10.132.60">
    <property type="entry name" value="DNA polymerase family B, C-terminal domain"/>
    <property type="match status" value="1"/>
</dbReference>
<accession>A0A0U3FWY9</accession>
<evidence type="ECO:0000256" key="5">
    <source>
        <dbReference type="ARBA" id="ARBA00022932"/>
    </source>
</evidence>
<evidence type="ECO:0000256" key="6">
    <source>
        <dbReference type="ARBA" id="ARBA00023125"/>
    </source>
</evidence>
<dbReference type="GO" id="GO:0003677">
    <property type="term" value="F:DNA binding"/>
    <property type="evidence" value="ECO:0007669"/>
    <property type="project" value="UniProtKB-KW"/>
</dbReference>
<dbReference type="InterPro" id="IPR006134">
    <property type="entry name" value="DNA-dir_DNA_pol_B_multi_dom"/>
</dbReference>
<name>A0A0U3FWY9_9CREN</name>
<evidence type="ECO:0000259" key="8">
    <source>
        <dbReference type="Pfam" id="PF00136"/>
    </source>
</evidence>
<dbReference type="InterPro" id="IPR042087">
    <property type="entry name" value="DNA_pol_B_thumb"/>
</dbReference>
<dbReference type="InterPro" id="IPR043502">
    <property type="entry name" value="DNA/RNA_pol_sf"/>
</dbReference>
<dbReference type="GO" id="GO:0000166">
    <property type="term" value="F:nucleotide binding"/>
    <property type="evidence" value="ECO:0007669"/>
    <property type="project" value="InterPro"/>
</dbReference>
<dbReference type="PANTHER" id="PTHR10322:SF23">
    <property type="entry name" value="DNA POLYMERASE DELTA CATALYTIC SUBUNIT"/>
    <property type="match status" value="1"/>
</dbReference>
<comment type="catalytic activity">
    <reaction evidence="7">
        <text>DNA(n) + a 2'-deoxyribonucleoside 5'-triphosphate = DNA(n+1) + diphosphate</text>
        <dbReference type="Rhea" id="RHEA:22508"/>
        <dbReference type="Rhea" id="RHEA-COMP:17339"/>
        <dbReference type="Rhea" id="RHEA-COMP:17340"/>
        <dbReference type="ChEBI" id="CHEBI:33019"/>
        <dbReference type="ChEBI" id="CHEBI:61560"/>
        <dbReference type="ChEBI" id="CHEBI:173112"/>
        <dbReference type="EC" id="2.7.7.7"/>
    </reaction>
</comment>
<dbReference type="InterPro" id="IPR050240">
    <property type="entry name" value="DNA_pol_type-B"/>
</dbReference>
<dbReference type="Proteomes" id="UP000060043">
    <property type="component" value="Chromosome"/>
</dbReference>
<dbReference type="GO" id="GO:0006261">
    <property type="term" value="P:DNA-templated DNA replication"/>
    <property type="evidence" value="ECO:0007669"/>
    <property type="project" value="TreeGrafter"/>
</dbReference>
<dbReference type="EMBL" id="CP013694">
    <property type="protein sequence ID" value="ALU29524.1"/>
    <property type="molecule type" value="Genomic_DNA"/>
</dbReference>
<dbReference type="PANTHER" id="PTHR10322">
    <property type="entry name" value="DNA POLYMERASE CATALYTIC SUBUNIT"/>
    <property type="match status" value="1"/>
</dbReference>
<dbReference type="EC" id="2.7.7.7" evidence="2"/>
<dbReference type="Gene3D" id="3.30.420.10">
    <property type="entry name" value="Ribonuclease H-like superfamily/Ribonuclease H"/>
    <property type="match status" value="1"/>
</dbReference>
<gene>
    <name evidence="10" type="ORF">ATY89_05900</name>
    <name evidence="11" type="ORF">ATZ20_08925</name>
</gene>
<dbReference type="GO" id="GO:0003887">
    <property type="term" value="F:DNA-directed DNA polymerase activity"/>
    <property type="evidence" value="ECO:0007669"/>
    <property type="project" value="UniProtKB-KW"/>
</dbReference>
<dbReference type="InterPro" id="IPR006133">
    <property type="entry name" value="DNA-dir_DNA_pol_B_exonuc"/>
</dbReference>
<dbReference type="InterPro" id="IPR006172">
    <property type="entry name" value="DNA-dir_DNA_pol_B"/>
</dbReference>
<dbReference type="Proteomes" id="UP000065473">
    <property type="component" value="Chromosome"/>
</dbReference>
<dbReference type="RefSeq" id="WP_011277002.1">
    <property type="nucleotide sequence ID" value="NZ_BHWZ01000001.1"/>
</dbReference>
<evidence type="ECO:0000256" key="4">
    <source>
        <dbReference type="ARBA" id="ARBA00022695"/>
    </source>
</evidence>
<feature type="domain" description="DNA-directed DNA polymerase family B multifunctional" evidence="8">
    <location>
        <begin position="378"/>
        <end position="759"/>
    </location>
</feature>
<evidence type="ECO:0000313" key="13">
    <source>
        <dbReference type="Proteomes" id="UP000065473"/>
    </source>
</evidence>
<keyword evidence="3" id="KW-0808">Transferase</keyword>
<dbReference type="AlphaFoldDB" id="A0A0U3FWY9"/>
<dbReference type="Gene3D" id="3.90.1600.10">
    <property type="entry name" value="Palm domain of DNA polymerase"/>
    <property type="match status" value="1"/>
</dbReference>
<sequence>MLEDFFVLDFSYDVVDNIPVIFIWSIDRRGNRVTLVEKNFRPYFYAVVDDREDVSRVISEIKKLSKPSSPITNIEIETDRRYFGNPLKSLKIETVVPAYVRIYRDEVSKIKGVKNVLEADIRFYMRYSIDKGIKPFYWIKADVEEIQPKEIFKVKSEKLYLIKDILEIYEAEEPRLKTMAFSIEVYNKYGFPNTRRDPIIVIGVYTENGYKQFISSDYDDINVIREFIKFVNDFEPDIIFGYNSNSFDWRYLVERAELRGIKVAIGRKVNSEPSQGVYGHYSVTGRLNVDLAGVFCSSRSKSLIDLADNLGVMPKNKREILEWYEVPRYWDDKSKREILLKHNLSNIKSIYDIGQSNLHYLIQLVKVTGLPLDQLSMASSGHRIEWLLVRESKKYNEFIPNREERRTEASDEGIIVPPVSGLHNNVYMLDFSTIYPSIILKYNISPDTLVRGDCSDCWTSLNGNYKFRKDIKGLYQNVLLNLSAEIERREEIIKTLDPEKRRRLEEELRALRSILNSFYDYIRWTNARWYVKECAEGLFEWGRELILQILKIVKESGFQVIYADTDLMFFKGENDPKKLEEDIANRLSLNLKFNKFYTKLILLEGKKQYAALTKDNKVDMVGIEDYRNNWCDLAKEVLQNVVDQVLRSDKINEAVRYVKSVIYSLRRGEFKIEDLVTWNIIDKDIEEYKFDLPHIVAARKAMKSGHLVTRGSKIGYVIVKGSGKLSNRAEPYFMVKEKSKVDIEYYIDKQIIPSALKVLGLFGVKENTFKFGGTDVLNFFKK</sequence>
<proteinExistence type="inferred from homology"/>
<dbReference type="PaxDb" id="1435377-SUSAZ_00350"/>
<dbReference type="OMA" id="CNNCRPR"/>
<keyword evidence="5" id="KW-0239">DNA-directed DNA polymerase</keyword>
<keyword evidence="4" id="KW-0548">Nucleotidyltransferase</keyword>
<evidence type="ECO:0000256" key="3">
    <source>
        <dbReference type="ARBA" id="ARBA00022679"/>
    </source>
</evidence>